<feature type="compositionally biased region" description="Acidic residues" evidence="1">
    <location>
        <begin position="137"/>
        <end position="165"/>
    </location>
</feature>
<evidence type="ECO:0000313" key="3">
    <source>
        <dbReference type="Proteomes" id="UP001161247"/>
    </source>
</evidence>
<reference evidence="2" key="1">
    <citation type="submission" date="2023-03" db="EMBL/GenBank/DDBJ databases">
        <authorList>
            <person name="Julca I."/>
        </authorList>
    </citation>
    <scope>NUCLEOTIDE SEQUENCE</scope>
</reference>
<accession>A0AAV1CJX8</accession>
<evidence type="ECO:0000313" key="2">
    <source>
        <dbReference type="EMBL" id="CAI9095295.1"/>
    </source>
</evidence>
<name>A0AAV1CJX8_OLDCO</name>
<gene>
    <name evidence="2" type="ORF">OLC1_LOCUS6301</name>
</gene>
<feature type="compositionally biased region" description="Low complexity" evidence="1">
    <location>
        <begin position="204"/>
        <end position="217"/>
    </location>
</feature>
<sequence>MSYSHASENSFFSVNTHQGPEFPEEMRNYNPEQDVPPNMIYRLHMRVLNKQISAAAEEAQAERNNTHMYWNELHEMFPETMRADGHKNRRCTRLTAAFLNRTRSYYALIEEEWVNDGFRITMDGDKGLHAMDIDSPPSEDDEDHNDDQNDEEENHEDPDGPEDSDNGPPDDGREEDQEDMEVENRFDNGSINDGGPHENGFHEGSAASSPLGSAARGNSPNSVLSFPSFTILHGDGDMLPNHNPLELTKANFSPLSNLIPTEDQSHETNGLENFGGVVSYVDPSVLVNSEIPGNSNVLSVEEHSVDVPSPGIGDLNTKDEDRKFSVGTMDSLPAWWRSWGFFD</sequence>
<proteinExistence type="predicted"/>
<dbReference type="EMBL" id="OX459119">
    <property type="protein sequence ID" value="CAI9095295.1"/>
    <property type="molecule type" value="Genomic_DNA"/>
</dbReference>
<feature type="region of interest" description="Disordered" evidence="1">
    <location>
        <begin position="128"/>
        <end position="219"/>
    </location>
</feature>
<feature type="compositionally biased region" description="Acidic residues" evidence="1">
    <location>
        <begin position="172"/>
        <end position="181"/>
    </location>
</feature>
<keyword evidence="3" id="KW-1185">Reference proteome</keyword>
<dbReference type="Proteomes" id="UP001161247">
    <property type="component" value="Chromosome 2"/>
</dbReference>
<dbReference type="AlphaFoldDB" id="A0AAV1CJX8"/>
<protein>
    <submittedName>
        <fullName evidence="2">OLC1v1031213C1</fullName>
    </submittedName>
</protein>
<organism evidence="2 3">
    <name type="scientific">Oldenlandia corymbosa var. corymbosa</name>
    <dbReference type="NCBI Taxonomy" id="529605"/>
    <lineage>
        <taxon>Eukaryota</taxon>
        <taxon>Viridiplantae</taxon>
        <taxon>Streptophyta</taxon>
        <taxon>Embryophyta</taxon>
        <taxon>Tracheophyta</taxon>
        <taxon>Spermatophyta</taxon>
        <taxon>Magnoliopsida</taxon>
        <taxon>eudicotyledons</taxon>
        <taxon>Gunneridae</taxon>
        <taxon>Pentapetalae</taxon>
        <taxon>asterids</taxon>
        <taxon>lamiids</taxon>
        <taxon>Gentianales</taxon>
        <taxon>Rubiaceae</taxon>
        <taxon>Rubioideae</taxon>
        <taxon>Spermacoceae</taxon>
        <taxon>Hedyotis-Oldenlandia complex</taxon>
        <taxon>Oldenlandia</taxon>
    </lineage>
</organism>
<evidence type="ECO:0000256" key="1">
    <source>
        <dbReference type="SAM" id="MobiDB-lite"/>
    </source>
</evidence>